<keyword evidence="3" id="KW-1185">Reference proteome</keyword>
<sequence length="99" mass="11303">MYHPMRASHRIGSNKTNMKSKSNSEYANSPPATTTTTTTTATITTTKKTTTIDDDDDDDDDDRRCRRRQQQRVHGFPSGLLCYRQPRRPKPESSWQAGK</sequence>
<feature type="compositionally biased region" description="Low complexity" evidence="1">
    <location>
        <begin position="13"/>
        <end position="24"/>
    </location>
</feature>
<proteinExistence type="predicted"/>
<dbReference type="Proteomes" id="UP000654075">
    <property type="component" value="Unassembled WGS sequence"/>
</dbReference>
<protein>
    <submittedName>
        <fullName evidence="2">Uncharacterized protein</fullName>
    </submittedName>
</protein>
<accession>A0A813F2T1</accession>
<dbReference type="AlphaFoldDB" id="A0A813F2T1"/>
<feature type="compositionally biased region" description="Acidic residues" evidence="1">
    <location>
        <begin position="52"/>
        <end position="61"/>
    </location>
</feature>
<feature type="region of interest" description="Disordered" evidence="1">
    <location>
        <begin position="1"/>
        <end position="99"/>
    </location>
</feature>
<evidence type="ECO:0000256" key="1">
    <source>
        <dbReference type="SAM" id="MobiDB-lite"/>
    </source>
</evidence>
<evidence type="ECO:0000313" key="3">
    <source>
        <dbReference type="Proteomes" id="UP000654075"/>
    </source>
</evidence>
<comment type="caution">
    <text evidence="2">The sequence shown here is derived from an EMBL/GenBank/DDBJ whole genome shotgun (WGS) entry which is preliminary data.</text>
</comment>
<reference evidence="2" key="1">
    <citation type="submission" date="2021-02" db="EMBL/GenBank/DDBJ databases">
        <authorList>
            <person name="Dougan E. K."/>
            <person name="Rhodes N."/>
            <person name="Thang M."/>
            <person name="Chan C."/>
        </authorList>
    </citation>
    <scope>NUCLEOTIDE SEQUENCE</scope>
</reference>
<dbReference type="EMBL" id="CAJNNV010018119">
    <property type="protein sequence ID" value="CAE8605645.1"/>
    <property type="molecule type" value="Genomic_DNA"/>
</dbReference>
<organism evidence="2 3">
    <name type="scientific">Polarella glacialis</name>
    <name type="common">Dinoflagellate</name>
    <dbReference type="NCBI Taxonomy" id="89957"/>
    <lineage>
        <taxon>Eukaryota</taxon>
        <taxon>Sar</taxon>
        <taxon>Alveolata</taxon>
        <taxon>Dinophyceae</taxon>
        <taxon>Suessiales</taxon>
        <taxon>Suessiaceae</taxon>
        <taxon>Polarella</taxon>
    </lineage>
</organism>
<evidence type="ECO:0000313" key="2">
    <source>
        <dbReference type="EMBL" id="CAE8605645.1"/>
    </source>
</evidence>
<feature type="compositionally biased region" description="Low complexity" evidence="1">
    <location>
        <begin position="32"/>
        <end position="49"/>
    </location>
</feature>
<gene>
    <name evidence="2" type="ORF">PGLA1383_LOCUS23751</name>
</gene>
<name>A0A813F2T1_POLGL</name>